<proteinExistence type="predicted"/>
<dbReference type="CDD" id="cd03801">
    <property type="entry name" value="GT4_PimA-like"/>
    <property type="match status" value="1"/>
</dbReference>
<evidence type="ECO:0000259" key="1">
    <source>
        <dbReference type="Pfam" id="PF00534"/>
    </source>
</evidence>
<keyword evidence="3" id="KW-1185">Reference proteome</keyword>
<dbReference type="PANTHER" id="PTHR12526">
    <property type="entry name" value="GLYCOSYLTRANSFERASE"/>
    <property type="match status" value="1"/>
</dbReference>
<dbReference type="OrthoDB" id="5147801at2"/>
<protein>
    <recommendedName>
        <fullName evidence="1">Glycosyl transferase family 1 domain-containing protein</fullName>
    </recommendedName>
</protein>
<dbReference type="Proteomes" id="UP000218418">
    <property type="component" value="Chromosome"/>
</dbReference>
<dbReference type="AlphaFoldDB" id="A0A1Z4LJ38"/>
<evidence type="ECO:0000313" key="2">
    <source>
        <dbReference type="EMBL" id="BAY81241.1"/>
    </source>
</evidence>
<dbReference type="SUPFAM" id="SSF53756">
    <property type="entry name" value="UDP-Glycosyltransferase/glycogen phosphorylase"/>
    <property type="match status" value="1"/>
</dbReference>
<organism evidence="2 3">
    <name type="scientific">Calothrix parasitica NIES-267</name>
    <dbReference type="NCBI Taxonomy" id="1973488"/>
    <lineage>
        <taxon>Bacteria</taxon>
        <taxon>Bacillati</taxon>
        <taxon>Cyanobacteriota</taxon>
        <taxon>Cyanophyceae</taxon>
        <taxon>Nostocales</taxon>
        <taxon>Calotrichaceae</taxon>
        <taxon>Calothrix</taxon>
    </lineage>
</organism>
<dbReference type="GO" id="GO:0016757">
    <property type="term" value="F:glycosyltransferase activity"/>
    <property type="evidence" value="ECO:0007669"/>
    <property type="project" value="InterPro"/>
</dbReference>
<dbReference type="Gene3D" id="3.40.50.2000">
    <property type="entry name" value="Glycogen Phosphorylase B"/>
    <property type="match status" value="2"/>
</dbReference>
<reference evidence="2 3" key="1">
    <citation type="submission" date="2017-06" db="EMBL/GenBank/DDBJ databases">
        <title>Genome sequencing of cyanobaciteial culture collection at National Institute for Environmental Studies (NIES).</title>
        <authorList>
            <person name="Hirose Y."/>
            <person name="Shimura Y."/>
            <person name="Fujisawa T."/>
            <person name="Nakamura Y."/>
            <person name="Kawachi M."/>
        </authorList>
    </citation>
    <scope>NUCLEOTIDE SEQUENCE [LARGE SCALE GENOMIC DNA]</scope>
    <source>
        <strain evidence="2 3">NIES-267</strain>
    </source>
</reference>
<dbReference type="Pfam" id="PF00534">
    <property type="entry name" value="Glycos_transf_1"/>
    <property type="match status" value="1"/>
</dbReference>
<gene>
    <name evidence="2" type="ORF">NIES267_07160</name>
</gene>
<name>A0A1Z4LJ38_9CYAN</name>
<sequence>MTTYLSKNGVSGNNQYNIKRLLVIPGYCNVLGGTTVSLLMLAKGFASCGFLDKLCVLIHKGSFMEKYFQDAGLDKCVELIEADNPNEFLKKALRWVGKQPKEFPLLLDNCVWRSYLPILTLFSPSLRLSGRKLYHFCHDLALSHNKLGYLARKITFFSLSPGAICNSQFTSEHIRGFMPDIKGILYQPVDLEKFNTRSEISTPPDNLKSIVDSGAKIMLTPSRINKPGIINDKNLRALIPVLKELKAMGKNYHGVVIGEDQSTDNIYSQDLLESAIEAGVADRFTILPPALNIEDYYRCADIVVTLAPREPFGRTVVEAIACGIPVVGSNTGGINEILQNFAPEWTVKPNDSVAVANAIINVDQDSHTKELLNRGCAWVKKHCSLKSYAKGMMQFTGLNVLSKME</sequence>
<dbReference type="InterPro" id="IPR001296">
    <property type="entry name" value="Glyco_trans_1"/>
</dbReference>
<evidence type="ECO:0000313" key="3">
    <source>
        <dbReference type="Proteomes" id="UP000218418"/>
    </source>
</evidence>
<accession>A0A1Z4LJ38</accession>
<dbReference type="PANTHER" id="PTHR12526:SF638">
    <property type="entry name" value="SPORE COAT PROTEIN SA"/>
    <property type="match status" value="1"/>
</dbReference>
<dbReference type="EMBL" id="AP018227">
    <property type="protein sequence ID" value="BAY81241.1"/>
    <property type="molecule type" value="Genomic_DNA"/>
</dbReference>
<feature type="domain" description="Glycosyl transferase family 1" evidence="1">
    <location>
        <begin position="231"/>
        <end position="366"/>
    </location>
</feature>